<reference evidence="3 5" key="1">
    <citation type="submission" date="2017-03" db="EMBL/GenBank/DDBJ databases">
        <title>Draft genome sequence of Moraxella equi CCUG 4950T type strain.</title>
        <authorList>
            <person name="Salva-Serra F."/>
            <person name="Engstrom-Jakobsson H."/>
            <person name="Thorell K."/>
            <person name="Jaen-Luchoro D."/>
            <person name="Gonzales-Siles L."/>
            <person name="Karlsson R."/>
            <person name="Yazdan S."/>
            <person name="Boulund F."/>
            <person name="Johnning A."/>
            <person name="Engstrand L."/>
            <person name="Kristiansson E."/>
            <person name="Moore E."/>
        </authorList>
    </citation>
    <scope>NUCLEOTIDE SEQUENCE [LARGE SCALE GENOMIC DNA]</scope>
    <source>
        <strain evidence="3 5">CCUG 4950</strain>
    </source>
</reference>
<dbReference type="InterPro" id="IPR041620">
    <property type="entry name" value="CdiA_C_tRNase"/>
</dbReference>
<evidence type="ECO:0000259" key="1">
    <source>
        <dbReference type="Pfam" id="PF04233"/>
    </source>
</evidence>
<dbReference type="EMBL" id="MXAP01000101">
    <property type="protein sequence ID" value="OPH36005.1"/>
    <property type="molecule type" value="Genomic_DNA"/>
</dbReference>
<evidence type="ECO:0000259" key="2">
    <source>
        <dbReference type="Pfam" id="PF18664"/>
    </source>
</evidence>
<dbReference type="Proteomes" id="UP000190777">
    <property type="component" value="Unassembled WGS sequence"/>
</dbReference>
<name>A0A378QRV2_9GAMM</name>
<dbReference type="Proteomes" id="UP000254618">
    <property type="component" value="Unassembled WGS sequence"/>
</dbReference>
<dbReference type="CDD" id="cd20726">
    <property type="entry name" value="CDI_toxin_BpE479_tRNase-like"/>
    <property type="match status" value="1"/>
</dbReference>
<feature type="domain" description="CdiA C-terminal tRNase" evidence="2">
    <location>
        <begin position="186"/>
        <end position="297"/>
    </location>
</feature>
<dbReference type="RefSeq" id="WP_079326239.1">
    <property type="nucleotide sequence ID" value="NZ_UGQF01000001.1"/>
</dbReference>
<dbReference type="Pfam" id="PF18664">
    <property type="entry name" value="CdiA_C_tRNase"/>
    <property type="match status" value="1"/>
</dbReference>
<organism evidence="4 6">
    <name type="scientific">Moraxella equi</name>
    <dbReference type="NCBI Taxonomy" id="60442"/>
    <lineage>
        <taxon>Bacteria</taxon>
        <taxon>Pseudomonadati</taxon>
        <taxon>Pseudomonadota</taxon>
        <taxon>Gammaproteobacteria</taxon>
        <taxon>Moraxellales</taxon>
        <taxon>Moraxellaceae</taxon>
        <taxon>Moraxella</taxon>
    </lineage>
</organism>
<proteinExistence type="predicted"/>
<reference evidence="4 6" key="2">
    <citation type="submission" date="2018-06" db="EMBL/GenBank/DDBJ databases">
        <authorList>
            <consortium name="Pathogen Informatics"/>
            <person name="Doyle S."/>
        </authorList>
    </citation>
    <scope>NUCLEOTIDE SEQUENCE [LARGE SCALE GENOMIC DNA]</scope>
    <source>
        <strain evidence="4 6">NCTC11012</strain>
    </source>
</reference>
<evidence type="ECO:0000313" key="3">
    <source>
        <dbReference type="EMBL" id="OPH36005.1"/>
    </source>
</evidence>
<dbReference type="Pfam" id="PF04233">
    <property type="entry name" value="Phage_Mu_F"/>
    <property type="match status" value="1"/>
</dbReference>
<evidence type="ECO:0000313" key="5">
    <source>
        <dbReference type="Proteomes" id="UP000190777"/>
    </source>
</evidence>
<sequence>MVYHTNKQTAYSAGKWERIQKTKDFLPFLQYLPSASVNKRDGHKAYYGIVRPVDDPIWQSIFPPNGFGCRCAVKQISKSKALELGITDDDKINKLPVPDFDSNFDRLGSLLRLAEDKHGVAFADKLGADLKDEMIAYAVKAGVARQKLSHILPNSQNALNLAKDPNGKSRLSEGVLADQWEQFHKVKLERYDGGKHKVLVQNDPADYAIVDLAQEPTAWVTLDFMFTLEPDANKAEFNRSFYKSDKAWEKRQNRILQHLAKADFVPMYLRYLDSKALVKIIGFVLSLPKDLQEKIILIE</sequence>
<evidence type="ECO:0000313" key="6">
    <source>
        <dbReference type="Proteomes" id="UP000254618"/>
    </source>
</evidence>
<dbReference type="InterPro" id="IPR006528">
    <property type="entry name" value="Phage_head_morphogenesis_dom"/>
</dbReference>
<gene>
    <name evidence="3" type="ORF">B5J93_09990</name>
    <name evidence="4" type="ORF">NCTC11012_01890</name>
</gene>
<accession>A0A378QRV2</accession>
<feature type="domain" description="Phage head morphogenesis" evidence="1">
    <location>
        <begin position="1"/>
        <end position="73"/>
    </location>
</feature>
<dbReference type="AlphaFoldDB" id="A0A378QRV2"/>
<protein>
    <submittedName>
        <fullName evidence="4">Phage head morphogenesis protein, SPP1 gp7 family</fullName>
    </submittedName>
</protein>
<keyword evidence="5" id="KW-1185">Reference proteome</keyword>
<dbReference type="EMBL" id="UGQF01000001">
    <property type="protein sequence ID" value="STZ03636.1"/>
    <property type="molecule type" value="Genomic_DNA"/>
</dbReference>
<evidence type="ECO:0000313" key="4">
    <source>
        <dbReference type="EMBL" id="STZ03636.1"/>
    </source>
</evidence>